<organism evidence="2 3">
    <name type="scientific">candidate division WWE3 bacterium</name>
    <dbReference type="NCBI Taxonomy" id="2053526"/>
    <lineage>
        <taxon>Bacteria</taxon>
        <taxon>Katanobacteria</taxon>
    </lineage>
</organism>
<dbReference type="Proteomes" id="UP000714817">
    <property type="component" value="Unassembled WGS sequence"/>
</dbReference>
<dbReference type="AlphaFoldDB" id="A0A955E172"/>
<proteinExistence type="predicted"/>
<dbReference type="InterPro" id="IPR010982">
    <property type="entry name" value="Lambda_DNA-bd_dom_sf"/>
</dbReference>
<sequence>MLSYKIGKKIKKVRVDNKLSQRRFGEKIGLSAKTISAYECGRISPPYHVLEQISHTYNAVLVNPPIAKIKFIEKQLEVLEQALQTLKTELRQF</sequence>
<accession>A0A955E172</accession>
<dbReference type="SUPFAM" id="SSF47413">
    <property type="entry name" value="lambda repressor-like DNA-binding domains"/>
    <property type="match status" value="1"/>
</dbReference>
<dbReference type="GO" id="GO:0003677">
    <property type="term" value="F:DNA binding"/>
    <property type="evidence" value="ECO:0007669"/>
    <property type="project" value="InterPro"/>
</dbReference>
<comment type="caution">
    <text evidence="2">The sequence shown here is derived from an EMBL/GenBank/DDBJ whole genome shotgun (WGS) entry which is preliminary data.</text>
</comment>
<dbReference type="SMART" id="SM00530">
    <property type="entry name" value="HTH_XRE"/>
    <property type="match status" value="1"/>
</dbReference>
<reference evidence="2" key="1">
    <citation type="submission" date="2020-04" db="EMBL/GenBank/DDBJ databases">
        <authorList>
            <person name="Zhang T."/>
        </authorList>
    </citation>
    <scope>NUCLEOTIDE SEQUENCE</scope>
    <source>
        <strain evidence="2">HKST-UBA80</strain>
    </source>
</reference>
<dbReference type="Gene3D" id="1.10.260.40">
    <property type="entry name" value="lambda repressor-like DNA-binding domains"/>
    <property type="match status" value="1"/>
</dbReference>
<gene>
    <name evidence="2" type="ORF">KDA10_01570</name>
</gene>
<dbReference type="InterPro" id="IPR001387">
    <property type="entry name" value="Cro/C1-type_HTH"/>
</dbReference>
<reference evidence="2" key="2">
    <citation type="journal article" date="2021" name="Microbiome">
        <title>Successional dynamics and alternative stable states in a saline activated sludge microbial community over 9 years.</title>
        <authorList>
            <person name="Wang Y."/>
            <person name="Ye J."/>
            <person name="Ju F."/>
            <person name="Liu L."/>
            <person name="Boyd J.A."/>
            <person name="Deng Y."/>
            <person name="Parks D.H."/>
            <person name="Jiang X."/>
            <person name="Yin X."/>
            <person name="Woodcroft B.J."/>
            <person name="Tyson G.W."/>
            <person name="Hugenholtz P."/>
            <person name="Polz M.F."/>
            <person name="Zhang T."/>
        </authorList>
    </citation>
    <scope>NUCLEOTIDE SEQUENCE</scope>
    <source>
        <strain evidence="2">HKST-UBA80</strain>
    </source>
</reference>
<evidence type="ECO:0000313" key="2">
    <source>
        <dbReference type="EMBL" id="MCA9302040.1"/>
    </source>
</evidence>
<name>A0A955E172_UNCKA</name>
<dbReference type="EMBL" id="JAGQNY010000005">
    <property type="protein sequence ID" value="MCA9302040.1"/>
    <property type="molecule type" value="Genomic_DNA"/>
</dbReference>
<feature type="domain" description="HTH cro/C1-type" evidence="1">
    <location>
        <begin position="10"/>
        <end position="69"/>
    </location>
</feature>
<dbReference type="Pfam" id="PF12844">
    <property type="entry name" value="HTH_19"/>
    <property type="match status" value="1"/>
</dbReference>
<protein>
    <submittedName>
        <fullName evidence="2">Helix-turn-helix transcriptional regulator</fullName>
    </submittedName>
</protein>
<dbReference type="CDD" id="cd00093">
    <property type="entry name" value="HTH_XRE"/>
    <property type="match status" value="1"/>
</dbReference>
<dbReference type="PROSITE" id="PS50943">
    <property type="entry name" value="HTH_CROC1"/>
    <property type="match status" value="1"/>
</dbReference>
<evidence type="ECO:0000313" key="3">
    <source>
        <dbReference type="Proteomes" id="UP000714817"/>
    </source>
</evidence>
<evidence type="ECO:0000259" key="1">
    <source>
        <dbReference type="PROSITE" id="PS50943"/>
    </source>
</evidence>